<dbReference type="InterPro" id="IPR029052">
    <property type="entry name" value="Metallo-depent_PP-like"/>
</dbReference>
<dbReference type="Proteomes" id="UP001590951">
    <property type="component" value="Unassembled WGS sequence"/>
</dbReference>
<gene>
    <name evidence="3" type="ORF">ABVK25_004055</name>
</gene>
<feature type="domain" description="Calcineurin-like phosphoesterase" evidence="2">
    <location>
        <begin position="40"/>
        <end position="261"/>
    </location>
</feature>
<feature type="compositionally biased region" description="Low complexity" evidence="1">
    <location>
        <begin position="20"/>
        <end position="34"/>
    </location>
</feature>
<evidence type="ECO:0000313" key="3">
    <source>
        <dbReference type="EMBL" id="KAL2055811.1"/>
    </source>
</evidence>
<dbReference type="Gene3D" id="3.60.21.10">
    <property type="match status" value="1"/>
</dbReference>
<dbReference type="InterPro" id="IPR004843">
    <property type="entry name" value="Calcineurin-like_PHP"/>
</dbReference>
<comment type="caution">
    <text evidence="3">The sequence shown here is derived from an EMBL/GenBank/DDBJ whole genome shotgun (WGS) entry which is preliminary data.</text>
</comment>
<evidence type="ECO:0000259" key="2">
    <source>
        <dbReference type="Pfam" id="PF00149"/>
    </source>
</evidence>
<dbReference type="SUPFAM" id="SSF56300">
    <property type="entry name" value="Metallo-dependent phosphatases"/>
    <property type="match status" value="1"/>
</dbReference>
<dbReference type="InterPro" id="IPR051693">
    <property type="entry name" value="UPF0046_metallophosphoest"/>
</dbReference>
<dbReference type="CDD" id="cd07379">
    <property type="entry name" value="MPP_239FB"/>
    <property type="match status" value="1"/>
</dbReference>
<evidence type="ECO:0000256" key="1">
    <source>
        <dbReference type="SAM" id="MobiDB-lite"/>
    </source>
</evidence>
<proteinExistence type="predicted"/>
<feature type="region of interest" description="Disordered" evidence="1">
    <location>
        <begin position="1"/>
        <end position="34"/>
    </location>
</feature>
<evidence type="ECO:0000313" key="4">
    <source>
        <dbReference type="Proteomes" id="UP001590951"/>
    </source>
</evidence>
<dbReference type="PANTHER" id="PTHR12905:SF0">
    <property type="entry name" value="CALCINEURIN-LIKE PHOSPHOESTERASE DOMAIN-CONTAINING PROTEIN"/>
    <property type="match status" value="1"/>
</dbReference>
<organism evidence="3 4">
    <name type="scientific">Lepraria finkii</name>
    <dbReference type="NCBI Taxonomy" id="1340010"/>
    <lineage>
        <taxon>Eukaryota</taxon>
        <taxon>Fungi</taxon>
        <taxon>Dikarya</taxon>
        <taxon>Ascomycota</taxon>
        <taxon>Pezizomycotina</taxon>
        <taxon>Lecanoromycetes</taxon>
        <taxon>OSLEUM clade</taxon>
        <taxon>Lecanoromycetidae</taxon>
        <taxon>Lecanorales</taxon>
        <taxon>Lecanorineae</taxon>
        <taxon>Stereocaulaceae</taxon>
        <taxon>Lepraria</taxon>
    </lineage>
</organism>
<accession>A0ABR4BD84</accession>
<name>A0ABR4BD84_9LECA</name>
<dbReference type="Pfam" id="PF00149">
    <property type="entry name" value="Metallophos"/>
    <property type="match status" value="1"/>
</dbReference>
<protein>
    <recommendedName>
        <fullName evidence="2">Calcineurin-like phosphoesterase domain-containing protein</fullName>
    </recommendedName>
</protein>
<dbReference type="PANTHER" id="PTHR12905">
    <property type="entry name" value="METALLOPHOSPHOESTERASE"/>
    <property type="match status" value="1"/>
</dbReference>
<sequence>MKAIKSVLQRSSPMANPPLSTATSRTMSTTTTTPPTVKTRICIISDTHNRVPNSPKMSKCAYREPFPTADILIHCGDITSTGLETEYEEVLDFLKKAKAELKLVIAGNHDITLHEELYLKRLKNKHNNVPEDVGKIREMWMGEEARRYGIVYLEEGTRTFELGNGAKFTVYSSPWQPEYFDWAFTYPRNIDRFNPGQGLFKQNPANPVPNHGHLDIMLTHGPPMGIRDEIFHGKEHVGCDHLRRAVERCRPQIHCFGHIHEGWGAERMDWKTGTADFEEVDWGRVVEERGVYLDLSNGGGRPLKLGEETIFINASIMNLHYRPENAPFVVDVDLPTKESP</sequence>
<dbReference type="EMBL" id="JBHFEH010000010">
    <property type="protein sequence ID" value="KAL2055811.1"/>
    <property type="molecule type" value="Genomic_DNA"/>
</dbReference>
<keyword evidence="4" id="KW-1185">Reference proteome</keyword>
<reference evidence="3 4" key="1">
    <citation type="submission" date="2024-09" db="EMBL/GenBank/DDBJ databases">
        <title>Rethinking Asexuality: The Enigmatic Case of Functional Sexual Genes in Lepraria (Stereocaulaceae).</title>
        <authorList>
            <person name="Doellman M."/>
            <person name="Sun Y."/>
            <person name="Barcenas-Pena A."/>
            <person name="Lumbsch H.T."/>
            <person name="Grewe F."/>
        </authorList>
    </citation>
    <scope>NUCLEOTIDE SEQUENCE [LARGE SCALE GENOMIC DNA]</scope>
    <source>
        <strain evidence="3 4">Grewe 0041</strain>
    </source>
</reference>